<name>A0A4V4HDA7_DENBC</name>
<sequence length="408" mass="44172">MEERNRCEKTGNMGSFLTATATRFMGKFGYNSSSKGVTWDIAPVPGFEDTSAGSFVPNPPAATSGNSVRQTAGESAANQLNKAAVTQPAPSIPNPSRQDSNSEVNDQHSAKEPAPSGEPAGKDIPAVSDPATHGQEPAAASAGKDIPDTTDTSTVLSGEKDTAPTNPIESTRSAAANPGGEADVQTGDPAATATAGSSDSPSTTKQSLPGIGSIRGITKNQMLSVADSLGWNGLSEEEVESRKAAFASLRLRLQEYFAKEARKVENDSGSKLIETMSLSTGKKDLKPQRLADVQIFMKYYFDKVIRPEYNEEMAEAKRTFEDWHRAHPDTTNKDIQAHRPVSIAIKTRVAKRMLEEETEDFRQELREQVETDYQEQLKAWQGSTEVNKKSSSEKTAQDWGASLQRRWA</sequence>
<dbReference type="AlphaFoldDB" id="A0A4V4HDA7"/>
<feature type="compositionally biased region" description="Polar residues" evidence="1">
    <location>
        <begin position="194"/>
        <end position="207"/>
    </location>
</feature>
<feature type="compositionally biased region" description="Polar residues" evidence="1">
    <location>
        <begin position="163"/>
        <end position="174"/>
    </location>
</feature>
<feature type="compositionally biased region" description="Polar residues" evidence="1">
    <location>
        <begin position="94"/>
        <end position="104"/>
    </location>
</feature>
<dbReference type="Proteomes" id="UP000297245">
    <property type="component" value="Unassembled WGS sequence"/>
</dbReference>
<reference evidence="2 3" key="1">
    <citation type="journal article" date="2019" name="Nat. Ecol. Evol.">
        <title>Megaphylogeny resolves global patterns of mushroom evolution.</title>
        <authorList>
            <person name="Varga T."/>
            <person name="Krizsan K."/>
            <person name="Foldi C."/>
            <person name="Dima B."/>
            <person name="Sanchez-Garcia M."/>
            <person name="Sanchez-Ramirez S."/>
            <person name="Szollosi G.J."/>
            <person name="Szarkandi J.G."/>
            <person name="Papp V."/>
            <person name="Albert L."/>
            <person name="Andreopoulos W."/>
            <person name="Angelini C."/>
            <person name="Antonin V."/>
            <person name="Barry K.W."/>
            <person name="Bougher N.L."/>
            <person name="Buchanan P."/>
            <person name="Buyck B."/>
            <person name="Bense V."/>
            <person name="Catcheside P."/>
            <person name="Chovatia M."/>
            <person name="Cooper J."/>
            <person name="Damon W."/>
            <person name="Desjardin D."/>
            <person name="Finy P."/>
            <person name="Geml J."/>
            <person name="Haridas S."/>
            <person name="Hughes K."/>
            <person name="Justo A."/>
            <person name="Karasinski D."/>
            <person name="Kautmanova I."/>
            <person name="Kiss B."/>
            <person name="Kocsube S."/>
            <person name="Kotiranta H."/>
            <person name="LaButti K.M."/>
            <person name="Lechner B.E."/>
            <person name="Liimatainen K."/>
            <person name="Lipzen A."/>
            <person name="Lukacs Z."/>
            <person name="Mihaltcheva S."/>
            <person name="Morgado L.N."/>
            <person name="Niskanen T."/>
            <person name="Noordeloos M.E."/>
            <person name="Ohm R.A."/>
            <person name="Ortiz-Santana B."/>
            <person name="Ovrebo C."/>
            <person name="Racz N."/>
            <person name="Riley R."/>
            <person name="Savchenko A."/>
            <person name="Shiryaev A."/>
            <person name="Soop K."/>
            <person name="Spirin V."/>
            <person name="Szebenyi C."/>
            <person name="Tomsovsky M."/>
            <person name="Tulloss R.E."/>
            <person name="Uehling J."/>
            <person name="Grigoriev I.V."/>
            <person name="Vagvolgyi C."/>
            <person name="Papp T."/>
            <person name="Martin F.M."/>
            <person name="Miettinen O."/>
            <person name="Hibbett D.S."/>
            <person name="Nagy L.G."/>
        </authorList>
    </citation>
    <scope>NUCLEOTIDE SEQUENCE [LARGE SCALE GENOMIC DNA]</scope>
    <source>
        <strain evidence="2 3">CBS 962.96</strain>
    </source>
</reference>
<keyword evidence="3" id="KW-1185">Reference proteome</keyword>
<evidence type="ECO:0000313" key="3">
    <source>
        <dbReference type="Proteomes" id="UP000297245"/>
    </source>
</evidence>
<evidence type="ECO:0000256" key="1">
    <source>
        <dbReference type="SAM" id="MobiDB-lite"/>
    </source>
</evidence>
<feature type="region of interest" description="Disordered" evidence="1">
    <location>
        <begin position="42"/>
        <end position="216"/>
    </location>
</feature>
<proteinExistence type="predicted"/>
<feature type="region of interest" description="Disordered" evidence="1">
    <location>
        <begin position="379"/>
        <end position="408"/>
    </location>
</feature>
<protein>
    <submittedName>
        <fullName evidence="2">Uncharacterized protein</fullName>
    </submittedName>
</protein>
<gene>
    <name evidence="2" type="ORF">K435DRAFT_868234</name>
</gene>
<accession>A0A4V4HDA7</accession>
<feature type="compositionally biased region" description="Basic and acidic residues" evidence="1">
    <location>
        <begin position="386"/>
        <end position="396"/>
    </location>
</feature>
<organism evidence="2 3">
    <name type="scientific">Dendrothele bispora (strain CBS 962.96)</name>
    <dbReference type="NCBI Taxonomy" id="1314807"/>
    <lineage>
        <taxon>Eukaryota</taxon>
        <taxon>Fungi</taxon>
        <taxon>Dikarya</taxon>
        <taxon>Basidiomycota</taxon>
        <taxon>Agaricomycotina</taxon>
        <taxon>Agaricomycetes</taxon>
        <taxon>Agaricomycetidae</taxon>
        <taxon>Agaricales</taxon>
        <taxon>Agaricales incertae sedis</taxon>
        <taxon>Dendrothele</taxon>
    </lineage>
</organism>
<dbReference type="EMBL" id="ML179495">
    <property type="protein sequence ID" value="THU86475.1"/>
    <property type="molecule type" value="Genomic_DNA"/>
</dbReference>
<evidence type="ECO:0000313" key="2">
    <source>
        <dbReference type="EMBL" id="THU86475.1"/>
    </source>
</evidence>
<feature type="compositionally biased region" description="Polar residues" evidence="1">
    <location>
        <begin position="61"/>
        <end position="81"/>
    </location>
</feature>